<evidence type="ECO:0000256" key="1">
    <source>
        <dbReference type="SAM" id="MobiDB-lite"/>
    </source>
</evidence>
<sequence length="335" mass="37246">MVNYKWESLVDLHRVGNLIDDDNTVDVVNTRFSDGVQSEATISGGVAAAASSSSSAQSSKRDDAEEEEAVATALLDADADIVKSEVALFERVETMEEKKKRGGRIVIQHPARGEMLLSSACMLLRDEKLVATRQIRITRKPLLRHTLPKRGDYSVGLGDMVMCVWEEGDGKEWYMLKVVDLVNSEDKHPVTKRGMSVGLSRVAHIVENKGISARVISYKKINDRDDSESSMFLPLTLRNSTMSQIDDLPLLGIFFWIHSAVSIDGGLRIQKEELQRAQRSFFEECEKLRELLPREVRLEEGVVQIELKANGTTYSVKSGGPAVRHGEESGDVLSD</sequence>
<accession>A0A0G4FT37</accession>
<organism evidence="2">
    <name type="scientific">Chromera velia CCMP2878</name>
    <dbReference type="NCBI Taxonomy" id="1169474"/>
    <lineage>
        <taxon>Eukaryota</taxon>
        <taxon>Sar</taxon>
        <taxon>Alveolata</taxon>
        <taxon>Colpodellida</taxon>
        <taxon>Chromeraceae</taxon>
        <taxon>Chromera</taxon>
    </lineage>
</organism>
<gene>
    <name evidence="2" type="ORF">Cvel_3721</name>
</gene>
<dbReference type="VEuPathDB" id="CryptoDB:Cvel_3721"/>
<dbReference type="EMBL" id="CDMZ01000606">
    <property type="protein sequence ID" value="CEM17786.1"/>
    <property type="molecule type" value="Genomic_DNA"/>
</dbReference>
<proteinExistence type="predicted"/>
<feature type="region of interest" description="Disordered" evidence="1">
    <location>
        <begin position="316"/>
        <end position="335"/>
    </location>
</feature>
<reference evidence="2" key="1">
    <citation type="submission" date="2014-11" db="EMBL/GenBank/DDBJ databases">
        <authorList>
            <person name="Otto D Thomas"/>
            <person name="Naeem Raeece"/>
        </authorList>
    </citation>
    <scope>NUCLEOTIDE SEQUENCE</scope>
</reference>
<name>A0A0G4FT37_9ALVE</name>
<protein>
    <submittedName>
        <fullName evidence="2">Uncharacterized protein</fullName>
    </submittedName>
</protein>
<dbReference type="AlphaFoldDB" id="A0A0G4FT37"/>
<evidence type="ECO:0000313" key="2">
    <source>
        <dbReference type="EMBL" id="CEM17786.1"/>
    </source>
</evidence>